<gene>
    <name evidence="1" type="ORF">OIU79_030846</name>
</gene>
<reference evidence="1" key="2">
    <citation type="journal article" date="2023" name="Int. J. Mol. Sci.">
        <title>De Novo Assembly and Annotation of 11 Diverse Shrub Willow (Salix) Genomes Reveals Novel Gene Organization in Sex-Linked Regions.</title>
        <authorList>
            <person name="Hyden B."/>
            <person name="Feng K."/>
            <person name="Yates T.B."/>
            <person name="Jawdy S."/>
            <person name="Cereghino C."/>
            <person name="Smart L.B."/>
            <person name="Muchero W."/>
        </authorList>
    </citation>
    <scope>NUCLEOTIDE SEQUENCE</scope>
    <source>
        <tissue evidence="1">Shoot tip</tissue>
    </source>
</reference>
<dbReference type="EMBL" id="JAPFFK010000009">
    <property type="protein sequence ID" value="KAJ6744588.1"/>
    <property type="molecule type" value="Genomic_DNA"/>
</dbReference>
<protein>
    <submittedName>
        <fullName evidence="1">Uncharacterized protein</fullName>
    </submittedName>
</protein>
<evidence type="ECO:0000313" key="2">
    <source>
        <dbReference type="Proteomes" id="UP001151532"/>
    </source>
</evidence>
<organism evidence="1 2">
    <name type="scientific">Salix purpurea</name>
    <name type="common">Purple osier willow</name>
    <dbReference type="NCBI Taxonomy" id="77065"/>
    <lineage>
        <taxon>Eukaryota</taxon>
        <taxon>Viridiplantae</taxon>
        <taxon>Streptophyta</taxon>
        <taxon>Embryophyta</taxon>
        <taxon>Tracheophyta</taxon>
        <taxon>Spermatophyta</taxon>
        <taxon>Magnoliopsida</taxon>
        <taxon>eudicotyledons</taxon>
        <taxon>Gunneridae</taxon>
        <taxon>Pentapetalae</taxon>
        <taxon>rosids</taxon>
        <taxon>fabids</taxon>
        <taxon>Malpighiales</taxon>
        <taxon>Salicaceae</taxon>
        <taxon>Saliceae</taxon>
        <taxon>Salix</taxon>
    </lineage>
</organism>
<feature type="non-terminal residue" evidence="1">
    <location>
        <position position="61"/>
    </location>
</feature>
<dbReference type="AlphaFoldDB" id="A0A9Q0VA61"/>
<name>A0A9Q0VA61_SALPP</name>
<evidence type="ECO:0000313" key="1">
    <source>
        <dbReference type="EMBL" id="KAJ6744588.1"/>
    </source>
</evidence>
<reference evidence="1" key="1">
    <citation type="submission" date="2022-11" db="EMBL/GenBank/DDBJ databases">
        <authorList>
            <person name="Hyden B.L."/>
            <person name="Feng K."/>
            <person name="Yates T."/>
            <person name="Jawdy S."/>
            <person name="Smart L.B."/>
            <person name="Muchero W."/>
        </authorList>
    </citation>
    <scope>NUCLEOTIDE SEQUENCE</scope>
    <source>
        <tissue evidence="1">Shoot tip</tissue>
    </source>
</reference>
<proteinExistence type="predicted"/>
<keyword evidence="2" id="KW-1185">Reference proteome</keyword>
<sequence>MPTRPHQQRKKLNNIIHIDFVYGFSQQPERRNQKVVTRKLILHFSSEFPFSKKVFLIQSNG</sequence>
<dbReference type="Proteomes" id="UP001151532">
    <property type="component" value="Chromosome 19"/>
</dbReference>
<accession>A0A9Q0VA61</accession>
<comment type="caution">
    <text evidence="1">The sequence shown here is derived from an EMBL/GenBank/DDBJ whole genome shotgun (WGS) entry which is preliminary data.</text>
</comment>